<reference evidence="3" key="1">
    <citation type="journal article" date="2019" name="Int. J. Syst. Evol. Microbiol.">
        <title>The Global Catalogue of Microorganisms (GCM) 10K type strain sequencing project: providing services to taxonomists for standard genome sequencing and annotation.</title>
        <authorList>
            <consortium name="The Broad Institute Genomics Platform"/>
            <consortium name="The Broad Institute Genome Sequencing Center for Infectious Disease"/>
            <person name="Wu L."/>
            <person name="Ma J."/>
        </authorList>
    </citation>
    <scope>NUCLEOTIDE SEQUENCE [LARGE SCALE GENOMIC DNA]</scope>
    <source>
        <strain evidence="3">CGMCC 1.8985</strain>
    </source>
</reference>
<dbReference type="InterPro" id="IPR058548">
    <property type="entry name" value="MlaB-like_STAS"/>
</dbReference>
<dbReference type="Gene3D" id="3.30.750.24">
    <property type="entry name" value="STAS domain"/>
    <property type="match status" value="1"/>
</dbReference>
<dbReference type="EMBL" id="BMME01000002">
    <property type="protein sequence ID" value="GGK16808.1"/>
    <property type="molecule type" value="Genomic_DNA"/>
</dbReference>
<evidence type="ECO:0000313" key="2">
    <source>
        <dbReference type="EMBL" id="GGK16808.1"/>
    </source>
</evidence>
<name>A0ABQ2EPY0_9GAMM</name>
<dbReference type="PROSITE" id="PS50801">
    <property type="entry name" value="STAS"/>
    <property type="match status" value="1"/>
</dbReference>
<dbReference type="InterPro" id="IPR002645">
    <property type="entry name" value="STAS_dom"/>
</dbReference>
<dbReference type="Proteomes" id="UP000599009">
    <property type="component" value="Unassembled WGS sequence"/>
</dbReference>
<protein>
    <recommendedName>
        <fullName evidence="1">STAS domain-containing protein</fullName>
    </recommendedName>
</protein>
<dbReference type="SUPFAM" id="SSF52091">
    <property type="entry name" value="SpoIIaa-like"/>
    <property type="match status" value="1"/>
</dbReference>
<dbReference type="Pfam" id="PF13466">
    <property type="entry name" value="STAS_2"/>
    <property type="match status" value="1"/>
</dbReference>
<dbReference type="InterPro" id="IPR036513">
    <property type="entry name" value="STAS_dom_sf"/>
</dbReference>
<organism evidence="2 3">
    <name type="scientific">Luteimonas terricola</name>
    <dbReference type="NCBI Taxonomy" id="645597"/>
    <lineage>
        <taxon>Bacteria</taxon>
        <taxon>Pseudomonadati</taxon>
        <taxon>Pseudomonadota</taxon>
        <taxon>Gammaproteobacteria</taxon>
        <taxon>Lysobacterales</taxon>
        <taxon>Lysobacteraceae</taxon>
        <taxon>Luteimonas</taxon>
    </lineage>
</organism>
<keyword evidence="3" id="KW-1185">Reference proteome</keyword>
<comment type="caution">
    <text evidence="2">The sequence shown here is derived from an EMBL/GenBank/DDBJ whole genome shotgun (WGS) entry which is preliminary data.</text>
</comment>
<evidence type="ECO:0000313" key="3">
    <source>
        <dbReference type="Proteomes" id="UP000599009"/>
    </source>
</evidence>
<gene>
    <name evidence="2" type="ORF">GCM10011394_27540</name>
</gene>
<sequence>MHRDGEALRFSGALVRAAVPALWRAAQPQAAGARRIDIGAVTRIDSAGLALLSALAETAARGAAIDVIGEPPGLADLRAAYRLDTALGFAS</sequence>
<feature type="domain" description="STAS" evidence="1">
    <location>
        <begin position="1"/>
        <end position="91"/>
    </location>
</feature>
<proteinExistence type="predicted"/>
<evidence type="ECO:0000259" key="1">
    <source>
        <dbReference type="PROSITE" id="PS50801"/>
    </source>
</evidence>
<accession>A0ABQ2EPY0</accession>